<keyword evidence="2" id="KW-1185">Reference proteome</keyword>
<dbReference type="EMBL" id="BGPR01001696">
    <property type="protein sequence ID" value="GBM59740.1"/>
    <property type="molecule type" value="Genomic_DNA"/>
</dbReference>
<sequence>MADCSRIIVPLDNLLEHYGGHTQLRTIVNEGLHDYALQKRIVDASKLFASVFDELKISVRDEGWNDKLSDTSSKYKDNPELVNHFTNWCKSRKEMIRITKSAAEELDQPSFIINIARMIGSFAEILNSLNLAMYQKFSFIISSYAYNISPKLGFIMESALELAPHLRFMGFASSFLDILRSQVIINNVMNAIKNDKDMLTPLKEWFDETKEIDDLVKKLFPYGINKEITISIENAFEDLGKEEKIFFATVLSNLMEDPMIHKNENFMVKAFLFCISDAAKEWYKRLITGVCPLDLECEMFYLRNELLQLKGSYPDSASKLELAKCTVDQLEYIITKNIRSNLRRLVICCMSGMSIYYCYENIRAGSKHRYSDKLRELSKNAQSFLNTMEKIRF</sequence>
<dbReference type="AlphaFoldDB" id="A0A4Y2H100"/>
<organism evidence="1 2">
    <name type="scientific">Araneus ventricosus</name>
    <name type="common">Orbweaver spider</name>
    <name type="synonym">Epeira ventricosa</name>
    <dbReference type="NCBI Taxonomy" id="182803"/>
    <lineage>
        <taxon>Eukaryota</taxon>
        <taxon>Metazoa</taxon>
        <taxon>Ecdysozoa</taxon>
        <taxon>Arthropoda</taxon>
        <taxon>Chelicerata</taxon>
        <taxon>Arachnida</taxon>
        <taxon>Araneae</taxon>
        <taxon>Araneomorphae</taxon>
        <taxon>Entelegynae</taxon>
        <taxon>Araneoidea</taxon>
        <taxon>Araneidae</taxon>
        <taxon>Araneus</taxon>
    </lineage>
</organism>
<name>A0A4Y2H100_ARAVE</name>
<proteinExistence type="predicted"/>
<comment type="caution">
    <text evidence="1">The sequence shown here is derived from an EMBL/GenBank/DDBJ whole genome shotgun (WGS) entry which is preliminary data.</text>
</comment>
<protein>
    <submittedName>
        <fullName evidence="1">Uncharacterized protein</fullName>
    </submittedName>
</protein>
<gene>
    <name evidence="1" type="ORF">AVEN_40659_1</name>
</gene>
<reference evidence="1 2" key="1">
    <citation type="journal article" date="2019" name="Sci. Rep.">
        <title>Orb-weaving spider Araneus ventricosus genome elucidates the spidroin gene catalogue.</title>
        <authorList>
            <person name="Kono N."/>
            <person name="Nakamura H."/>
            <person name="Ohtoshi R."/>
            <person name="Moran D.A.P."/>
            <person name="Shinohara A."/>
            <person name="Yoshida Y."/>
            <person name="Fujiwara M."/>
            <person name="Mori M."/>
            <person name="Tomita M."/>
            <person name="Arakawa K."/>
        </authorList>
    </citation>
    <scope>NUCLEOTIDE SEQUENCE [LARGE SCALE GENOMIC DNA]</scope>
</reference>
<evidence type="ECO:0000313" key="2">
    <source>
        <dbReference type="Proteomes" id="UP000499080"/>
    </source>
</evidence>
<accession>A0A4Y2H100</accession>
<evidence type="ECO:0000313" key="1">
    <source>
        <dbReference type="EMBL" id="GBM59740.1"/>
    </source>
</evidence>
<dbReference type="OrthoDB" id="6427452at2759"/>
<dbReference type="Proteomes" id="UP000499080">
    <property type="component" value="Unassembled WGS sequence"/>
</dbReference>